<dbReference type="InterPro" id="IPR036388">
    <property type="entry name" value="WH-like_DNA-bd_sf"/>
</dbReference>
<dbReference type="GO" id="GO:1901135">
    <property type="term" value="P:carbohydrate derivative metabolic process"/>
    <property type="evidence" value="ECO:0007669"/>
    <property type="project" value="InterPro"/>
</dbReference>
<evidence type="ECO:0000259" key="1">
    <source>
        <dbReference type="PROSITE" id="PS51071"/>
    </source>
</evidence>
<dbReference type="SUPFAM" id="SSF46689">
    <property type="entry name" value="Homeodomain-like"/>
    <property type="match status" value="1"/>
</dbReference>
<evidence type="ECO:0000313" key="3">
    <source>
        <dbReference type="Proteomes" id="UP000048926"/>
    </source>
</evidence>
<dbReference type="OrthoDB" id="8582409at2"/>
<dbReference type="InterPro" id="IPR009057">
    <property type="entry name" value="Homeodomain-like_sf"/>
</dbReference>
<organism evidence="2 3">
    <name type="scientific">Roseibium aggregatum</name>
    <dbReference type="NCBI Taxonomy" id="187304"/>
    <lineage>
        <taxon>Bacteria</taxon>
        <taxon>Pseudomonadati</taxon>
        <taxon>Pseudomonadota</taxon>
        <taxon>Alphaproteobacteria</taxon>
        <taxon>Hyphomicrobiales</taxon>
        <taxon>Stappiaceae</taxon>
        <taxon>Roseibium</taxon>
    </lineage>
</organism>
<dbReference type="Proteomes" id="UP000048926">
    <property type="component" value="Unassembled WGS sequence"/>
</dbReference>
<dbReference type="GO" id="GO:0003677">
    <property type="term" value="F:DNA binding"/>
    <property type="evidence" value="ECO:0007669"/>
    <property type="project" value="InterPro"/>
</dbReference>
<dbReference type="InterPro" id="IPR000281">
    <property type="entry name" value="HTH_RpiR"/>
</dbReference>
<gene>
    <name evidence="2" type="ORF">LAL4801_02534</name>
</gene>
<dbReference type="InterPro" id="IPR047640">
    <property type="entry name" value="RpiR-like"/>
</dbReference>
<protein>
    <submittedName>
        <fullName evidence="2">Helix-turn-helix domain, rpiR family</fullName>
    </submittedName>
</protein>
<dbReference type="PANTHER" id="PTHR30514">
    <property type="entry name" value="GLUCOKINASE"/>
    <property type="match status" value="1"/>
</dbReference>
<name>A0A0M6Y1X3_9HYPH</name>
<dbReference type="GO" id="GO:0097367">
    <property type="term" value="F:carbohydrate derivative binding"/>
    <property type="evidence" value="ECO:0007669"/>
    <property type="project" value="InterPro"/>
</dbReference>
<dbReference type="EMBL" id="CXST01000002">
    <property type="protein sequence ID" value="CTQ44092.1"/>
    <property type="molecule type" value="Genomic_DNA"/>
</dbReference>
<dbReference type="PANTHER" id="PTHR30514:SF18">
    <property type="entry name" value="RPIR-FAMILY TRANSCRIPTIONAL REGULATOR"/>
    <property type="match status" value="1"/>
</dbReference>
<evidence type="ECO:0000313" key="2">
    <source>
        <dbReference type="EMBL" id="CTQ44092.1"/>
    </source>
</evidence>
<dbReference type="PROSITE" id="PS51071">
    <property type="entry name" value="HTH_RPIR"/>
    <property type="match status" value="1"/>
</dbReference>
<feature type="domain" description="HTH rpiR-type" evidence="1">
    <location>
        <begin position="14"/>
        <end position="90"/>
    </location>
</feature>
<sequence length="289" mass="31794">MEAGFSSFPQAKFDEFIKRLQDETPKLPKQEARLAQFVSLNISSLGLETGKSLAEKAGVSEVTVGRLLRRLGCDGMKGLKQLLREHYSVTTASFVTDGDIPLRFVETLEAEVQGLTNVFNQTQGDNWEEVSRLVSASETIYATGFQSIRGTVEDFARRMALARKNVHFLSAHDGMLGEWLDHGPETAATTCLILVDVVPYASESLKLARLAKSQCRSVIVVSDEYCHWSREIADAAVYAPSRTGLFLESTIGIVAALSLMVDIAARANETTSSQRLVQWKANSKKLGLF</sequence>
<dbReference type="SUPFAM" id="SSF53697">
    <property type="entry name" value="SIS domain"/>
    <property type="match status" value="1"/>
</dbReference>
<dbReference type="InterPro" id="IPR046348">
    <property type="entry name" value="SIS_dom_sf"/>
</dbReference>
<dbReference type="Gene3D" id="3.40.50.10490">
    <property type="entry name" value="Glucose-6-phosphate isomerase like protein, domain 1"/>
    <property type="match status" value="1"/>
</dbReference>
<dbReference type="STRING" id="187304.B0E33_11350"/>
<dbReference type="RefSeq" id="WP_055656812.1">
    <property type="nucleotide sequence ID" value="NZ_CXST01000002.1"/>
</dbReference>
<proteinExistence type="predicted"/>
<accession>A0A0M6Y1X3</accession>
<dbReference type="Gene3D" id="1.10.10.10">
    <property type="entry name" value="Winged helix-like DNA-binding domain superfamily/Winged helix DNA-binding domain"/>
    <property type="match status" value="1"/>
</dbReference>
<reference evidence="3" key="1">
    <citation type="submission" date="2015-07" db="EMBL/GenBank/DDBJ databases">
        <authorList>
            <person name="Rodrigo-Torres Lidia"/>
            <person name="Arahal R.David."/>
        </authorList>
    </citation>
    <scope>NUCLEOTIDE SEQUENCE [LARGE SCALE GENOMIC DNA]</scope>
    <source>
        <strain evidence="3">CECT 4801</strain>
    </source>
</reference>
<keyword evidence="3" id="KW-1185">Reference proteome</keyword>
<dbReference type="Pfam" id="PF01418">
    <property type="entry name" value="HTH_6"/>
    <property type="match status" value="1"/>
</dbReference>
<dbReference type="GO" id="GO:0003700">
    <property type="term" value="F:DNA-binding transcription factor activity"/>
    <property type="evidence" value="ECO:0007669"/>
    <property type="project" value="InterPro"/>
</dbReference>
<dbReference type="AlphaFoldDB" id="A0A0M6Y1X3"/>